<comment type="pathway">
    <text evidence="1 8 13">Porphyrin-containing compound metabolism; protoporphyrin-IX biosynthesis; 5-aminolevulinate from L-glutamyl-tRNA(Glu): step 1/2.</text>
</comment>
<organism evidence="17 18">
    <name type="scientific">Candidatus Corynebacterium avicola</name>
    <dbReference type="NCBI Taxonomy" id="2838527"/>
    <lineage>
        <taxon>Bacteria</taxon>
        <taxon>Bacillati</taxon>
        <taxon>Actinomycetota</taxon>
        <taxon>Actinomycetes</taxon>
        <taxon>Mycobacteriales</taxon>
        <taxon>Corynebacteriaceae</taxon>
        <taxon>Corynebacterium</taxon>
    </lineage>
</organism>
<evidence type="ECO:0000256" key="6">
    <source>
        <dbReference type="ARBA" id="ARBA00023244"/>
    </source>
</evidence>
<comment type="caution">
    <text evidence="17">The sequence shown here is derived from an EMBL/GenBank/DDBJ whole genome shotgun (WGS) entry which is preliminary data.</text>
</comment>
<evidence type="ECO:0000256" key="7">
    <source>
        <dbReference type="ARBA" id="ARBA00047464"/>
    </source>
</evidence>
<accession>A0A9D1RP34</accession>
<keyword evidence="6 8" id="KW-0627">Porphyrin biosynthesis</keyword>
<evidence type="ECO:0000256" key="13">
    <source>
        <dbReference type="RuleBase" id="RU000584"/>
    </source>
</evidence>
<comment type="function">
    <text evidence="8">Catalyzes the NADPH-dependent reduction of glutamyl-tRNA(Glu) to glutamate 1-semialdehyde (GSA).</text>
</comment>
<dbReference type="SUPFAM" id="SSF51735">
    <property type="entry name" value="NAD(P)-binding Rossmann-fold domains"/>
    <property type="match status" value="1"/>
</dbReference>
<evidence type="ECO:0000313" key="17">
    <source>
        <dbReference type="EMBL" id="HIW90925.1"/>
    </source>
</evidence>
<feature type="binding site" evidence="8 11">
    <location>
        <begin position="200"/>
        <end position="205"/>
    </location>
    <ligand>
        <name>NADP(+)</name>
        <dbReference type="ChEBI" id="CHEBI:58349"/>
    </ligand>
</feature>
<dbReference type="Proteomes" id="UP000824190">
    <property type="component" value="Unassembled WGS sequence"/>
</dbReference>
<evidence type="ECO:0000256" key="2">
    <source>
        <dbReference type="ARBA" id="ARBA00005916"/>
    </source>
</evidence>
<dbReference type="EC" id="1.2.1.70" evidence="3 8"/>
<dbReference type="EMBL" id="DXGC01000043">
    <property type="protein sequence ID" value="HIW90925.1"/>
    <property type="molecule type" value="Genomic_DNA"/>
</dbReference>
<dbReference type="InterPro" id="IPR018214">
    <property type="entry name" value="GluRdtase_CS"/>
</dbReference>
<dbReference type="InterPro" id="IPR015895">
    <property type="entry name" value="4pyrrol_synth_GluRdtase_N"/>
</dbReference>
<feature type="binding site" evidence="8 10">
    <location>
        <position position="118"/>
    </location>
    <ligand>
        <name>substrate</name>
    </ligand>
</feature>
<dbReference type="InterPro" id="IPR000343">
    <property type="entry name" value="4pyrrol_synth_GluRdtase"/>
</dbReference>
<dbReference type="PANTHER" id="PTHR43013:SF1">
    <property type="entry name" value="GLUTAMYL-TRNA REDUCTASE"/>
    <property type="match status" value="1"/>
</dbReference>
<dbReference type="InterPro" id="IPR006151">
    <property type="entry name" value="Shikm_DH/Glu-tRNA_Rdtase"/>
</dbReference>
<evidence type="ECO:0000256" key="11">
    <source>
        <dbReference type="PIRSR" id="PIRSR000445-3"/>
    </source>
</evidence>
<evidence type="ECO:0000256" key="3">
    <source>
        <dbReference type="ARBA" id="ARBA00012970"/>
    </source>
</evidence>
<dbReference type="Pfam" id="PF01488">
    <property type="entry name" value="Shikimate_DH"/>
    <property type="match status" value="1"/>
</dbReference>
<dbReference type="InterPro" id="IPR036291">
    <property type="entry name" value="NAD(P)-bd_dom_sf"/>
</dbReference>
<dbReference type="Gene3D" id="3.40.50.720">
    <property type="entry name" value="NAD(P)-binding Rossmann-like Domain"/>
    <property type="match status" value="1"/>
</dbReference>
<dbReference type="FunFam" id="3.30.460.30:FF:000001">
    <property type="entry name" value="Glutamyl-tRNA reductase"/>
    <property type="match status" value="1"/>
</dbReference>
<feature type="domain" description="Glutamyl-tRNA reductase N-terminal" evidence="16">
    <location>
        <begin position="15"/>
        <end position="165"/>
    </location>
</feature>
<comment type="catalytic activity">
    <reaction evidence="7 8 13">
        <text>(S)-4-amino-5-oxopentanoate + tRNA(Glu) + NADP(+) = L-glutamyl-tRNA(Glu) + NADPH + H(+)</text>
        <dbReference type="Rhea" id="RHEA:12344"/>
        <dbReference type="Rhea" id="RHEA-COMP:9663"/>
        <dbReference type="Rhea" id="RHEA-COMP:9680"/>
        <dbReference type="ChEBI" id="CHEBI:15378"/>
        <dbReference type="ChEBI" id="CHEBI:57501"/>
        <dbReference type="ChEBI" id="CHEBI:57783"/>
        <dbReference type="ChEBI" id="CHEBI:58349"/>
        <dbReference type="ChEBI" id="CHEBI:78442"/>
        <dbReference type="ChEBI" id="CHEBI:78520"/>
        <dbReference type="EC" id="1.2.1.70"/>
    </reaction>
</comment>
<keyword evidence="4 8" id="KW-0521">NADP</keyword>
<dbReference type="InterPro" id="IPR015896">
    <property type="entry name" value="4pyrrol_synth_GluRdtase_dimer"/>
</dbReference>
<dbReference type="NCBIfam" id="TIGR01035">
    <property type="entry name" value="hemA"/>
    <property type="match status" value="1"/>
</dbReference>
<feature type="binding site" evidence="8 10">
    <location>
        <position position="129"/>
    </location>
    <ligand>
        <name>substrate</name>
    </ligand>
</feature>
<feature type="site" description="Important for activity" evidence="8 12">
    <location>
        <position position="108"/>
    </location>
</feature>
<dbReference type="Pfam" id="PF00745">
    <property type="entry name" value="GlutR_dimer"/>
    <property type="match status" value="1"/>
</dbReference>
<dbReference type="CDD" id="cd05213">
    <property type="entry name" value="NAD_bind_Glutamyl_tRNA_reduct"/>
    <property type="match status" value="1"/>
</dbReference>
<reference evidence="17" key="2">
    <citation type="submission" date="2021-04" db="EMBL/GenBank/DDBJ databases">
        <authorList>
            <person name="Gilroy R."/>
        </authorList>
    </citation>
    <scope>NUCLEOTIDE SEQUENCE</scope>
    <source>
        <strain evidence="17">CHK32-1732</strain>
    </source>
</reference>
<comment type="subunit">
    <text evidence="8">Homodimer.</text>
</comment>
<evidence type="ECO:0000259" key="14">
    <source>
        <dbReference type="Pfam" id="PF00745"/>
    </source>
</evidence>
<dbReference type="Pfam" id="PF05201">
    <property type="entry name" value="GlutR_N"/>
    <property type="match status" value="1"/>
</dbReference>
<dbReference type="GO" id="GO:0050661">
    <property type="term" value="F:NADP binding"/>
    <property type="evidence" value="ECO:0007669"/>
    <property type="project" value="InterPro"/>
</dbReference>
<dbReference type="NCBIfam" id="NF000744">
    <property type="entry name" value="PRK00045.1-3"/>
    <property type="match status" value="1"/>
</dbReference>
<reference evidence="17" key="1">
    <citation type="journal article" date="2021" name="PeerJ">
        <title>Extensive microbial diversity within the chicken gut microbiome revealed by metagenomics and culture.</title>
        <authorList>
            <person name="Gilroy R."/>
            <person name="Ravi A."/>
            <person name="Getino M."/>
            <person name="Pursley I."/>
            <person name="Horton D.L."/>
            <person name="Alikhan N.F."/>
            <person name="Baker D."/>
            <person name="Gharbi K."/>
            <person name="Hall N."/>
            <person name="Watson M."/>
            <person name="Adriaenssens E.M."/>
            <person name="Foster-Nyarko E."/>
            <person name="Jarju S."/>
            <person name="Secka A."/>
            <person name="Antonio M."/>
            <person name="Oren A."/>
            <person name="Chaudhuri R.R."/>
            <person name="La Ragione R."/>
            <person name="Hildebrand F."/>
            <person name="Pallen M.J."/>
        </authorList>
    </citation>
    <scope>NUCLEOTIDE SEQUENCE</scope>
    <source>
        <strain evidence="17">CHK32-1732</strain>
    </source>
</reference>
<dbReference type="SUPFAM" id="SSF69742">
    <property type="entry name" value="Glutamyl tRNA-reductase catalytic, N-terminal domain"/>
    <property type="match status" value="1"/>
</dbReference>
<evidence type="ECO:0000259" key="16">
    <source>
        <dbReference type="Pfam" id="PF05201"/>
    </source>
</evidence>
<dbReference type="InterPro" id="IPR036343">
    <property type="entry name" value="GluRdtase_N_sf"/>
</dbReference>
<name>A0A9D1RP34_9CORY</name>
<dbReference type="GO" id="GO:0019353">
    <property type="term" value="P:protoporphyrinogen IX biosynthetic process from glutamate"/>
    <property type="evidence" value="ECO:0007669"/>
    <property type="project" value="TreeGrafter"/>
</dbReference>
<dbReference type="GO" id="GO:0008883">
    <property type="term" value="F:glutamyl-tRNA reductase activity"/>
    <property type="evidence" value="ECO:0007669"/>
    <property type="project" value="UniProtKB-UniRule"/>
</dbReference>
<dbReference type="Gene3D" id="3.30.460.30">
    <property type="entry name" value="Glutamyl-tRNA reductase, N-terminal domain"/>
    <property type="match status" value="1"/>
</dbReference>
<gene>
    <name evidence="8" type="primary">hemA</name>
    <name evidence="17" type="ORF">H9870_04600</name>
</gene>
<proteinExistence type="inferred from homology"/>
<feature type="domain" description="Quinate/shikimate 5-dehydrogenase/glutamyl-tRNA reductase" evidence="15">
    <location>
        <begin position="184"/>
        <end position="320"/>
    </location>
</feature>
<dbReference type="PANTHER" id="PTHR43013">
    <property type="entry name" value="GLUTAMYL-TRNA REDUCTASE"/>
    <property type="match status" value="1"/>
</dbReference>
<dbReference type="HAMAP" id="MF_00087">
    <property type="entry name" value="Glu_tRNA_reductase"/>
    <property type="match status" value="1"/>
</dbReference>
<dbReference type="InterPro" id="IPR036453">
    <property type="entry name" value="GluRdtase_dimer_dom_sf"/>
</dbReference>
<evidence type="ECO:0000256" key="9">
    <source>
        <dbReference type="PIRSR" id="PIRSR000445-1"/>
    </source>
</evidence>
<feature type="domain" description="Tetrapyrrole biosynthesis glutamyl-tRNA reductase dimerisation" evidence="14">
    <location>
        <begin position="332"/>
        <end position="431"/>
    </location>
</feature>
<feature type="binding site" evidence="8 10">
    <location>
        <begin position="58"/>
        <end position="61"/>
    </location>
    <ligand>
        <name>substrate</name>
    </ligand>
</feature>
<evidence type="ECO:0000313" key="18">
    <source>
        <dbReference type="Proteomes" id="UP000824190"/>
    </source>
</evidence>
<comment type="miscellaneous">
    <text evidence="8">During catalysis, the active site Cys acts as a nucleophile attacking the alpha-carbonyl group of tRNA-bound glutamate with the formation of a thioester intermediate between enzyme and glutamate, and the concomitant release of tRNA(Glu). The thioester intermediate is finally reduced by direct hydride transfer from NADPH, to form the product GSA.</text>
</comment>
<dbReference type="PIRSF" id="PIRSF000445">
    <property type="entry name" value="4pyrrol_synth_GluRdtase"/>
    <property type="match status" value="1"/>
</dbReference>
<sequence>MAGLGITGPAAVLLVGLSFRSAPVPVLEKASVSPAELNVLERDLLDGECVTEALILSTCNRMEFYAATTAFHPALDHVVETIAAHAGMPAAELEPYLYVRYADAAAEHMLTVAAGLDSMVVGEQQVIGQLRNAYTSASENGTVGATLHDLTQRALRAGKRVHTETDVDEAGSSMVSFSLDHALAELGATDMAGRSAVVVGAGAMASLASTYLGKLGVDHVTVVNRTLARAENLATHAREAGVSADAAPLEGLRGALAGVDVVVSATGAVGTVIGPEDVRGTQAENPRPMVLVDLSMPRDIDDAAAEVSEDVHLLNIEELTTLAGDGAKNESEAREIIAAELSEYLEQIRVQSVVPTVKALRQRAADVVDDELSQLIRRTPGISDGDRAEVARTVRRVVDKLLHTPTVQVKKLSSQDGAVNYAEALATLFNLPSGSSATVSQSIEPGDAGKARLGGLLSTTAGETTDLTAADVAAVRQAANKATNQAANQSATHDGEAS</sequence>
<comment type="domain">
    <text evidence="8">Possesses an unusual extended V-shaped dimeric structure with each monomer consisting of three distinct domains arranged along a curved 'spinal' alpha-helix. The N-terminal catalytic domain specifically recognizes the glutamate moiety of the substrate. The second domain is the NADPH-binding domain, and the third C-terminal domain is responsible for dimerization.</text>
</comment>
<evidence type="ECO:0000259" key="15">
    <source>
        <dbReference type="Pfam" id="PF01488"/>
    </source>
</evidence>
<evidence type="ECO:0000256" key="8">
    <source>
        <dbReference type="HAMAP-Rule" id="MF_00087"/>
    </source>
</evidence>
<dbReference type="PROSITE" id="PS00747">
    <property type="entry name" value="GLUTR"/>
    <property type="match status" value="1"/>
</dbReference>
<keyword evidence="5 8" id="KW-0560">Oxidoreductase</keyword>
<dbReference type="SUPFAM" id="SSF69075">
    <property type="entry name" value="Glutamyl tRNA-reductase dimerization domain"/>
    <property type="match status" value="1"/>
</dbReference>
<evidence type="ECO:0000256" key="12">
    <source>
        <dbReference type="PIRSR" id="PIRSR000445-4"/>
    </source>
</evidence>
<evidence type="ECO:0000256" key="4">
    <source>
        <dbReference type="ARBA" id="ARBA00022857"/>
    </source>
</evidence>
<evidence type="ECO:0000256" key="1">
    <source>
        <dbReference type="ARBA" id="ARBA00005059"/>
    </source>
</evidence>
<feature type="binding site" evidence="8 10">
    <location>
        <begin position="123"/>
        <end position="125"/>
    </location>
    <ligand>
        <name>substrate</name>
    </ligand>
</feature>
<feature type="active site" description="Nucleophile" evidence="8 9">
    <location>
        <position position="59"/>
    </location>
</feature>
<evidence type="ECO:0000256" key="5">
    <source>
        <dbReference type="ARBA" id="ARBA00023002"/>
    </source>
</evidence>
<comment type="similarity">
    <text evidence="2 8 13">Belongs to the glutamyl-tRNA reductase family.</text>
</comment>
<dbReference type="AlphaFoldDB" id="A0A9D1RP34"/>
<protein>
    <recommendedName>
        <fullName evidence="3 8">Glutamyl-tRNA reductase</fullName>
        <shortName evidence="8">GluTR</shortName>
        <ecNumber evidence="3 8">1.2.1.70</ecNumber>
    </recommendedName>
</protein>
<evidence type="ECO:0000256" key="10">
    <source>
        <dbReference type="PIRSR" id="PIRSR000445-2"/>
    </source>
</evidence>